<dbReference type="Pfam" id="PF11228">
    <property type="entry name" value="DUF3027"/>
    <property type="match status" value="1"/>
</dbReference>
<feature type="compositionally biased region" description="Acidic residues" evidence="1">
    <location>
        <begin position="158"/>
        <end position="171"/>
    </location>
</feature>
<gene>
    <name evidence="2" type="ORF">UFOPK1503_00830</name>
    <name evidence="3" type="ORF">UFOPK1693_00110</name>
</gene>
<name>A0A6J6DG31_9ZZZZ</name>
<feature type="compositionally biased region" description="Low complexity" evidence="1">
    <location>
        <begin position="129"/>
        <end position="138"/>
    </location>
</feature>
<feature type="region of interest" description="Disordered" evidence="1">
    <location>
        <begin position="102"/>
        <end position="171"/>
    </location>
</feature>
<proteinExistence type="predicted"/>
<dbReference type="EMBL" id="CAEZST010000013">
    <property type="protein sequence ID" value="CAB4548237.1"/>
    <property type="molecule type" value="Genomic_DNA"/>
</dbReference>
<dbReference type="AlphaFoldDB" id="A0A6J6DG31"/>
<sequence length="171" mass="19158">MSLRGNKHQALAKSALAEFSDGSFGKFVSEKEIEKGIFDVRFESNKRGYEGWHWVVTVTQPDKRKPPTISEVSLLAGPQALLAPAWVPWSERLREFRELLRKEGKAKTDAEADALISQMSGAHGEETNSSKYGSNSSSVEPPRKTRVRKRLIKRSEDNQDEQPEASADSEN</sequence>
<dbReference type="EMBL" id="CAEZTO010000001">
    <property type="protein sequence ID" value="CAB4562224.1"/>
    <property type="molecule type" value="Genomic_DNA"/>
</dbReference>
<reference evidence="3" key="1">
    <citation type="submission" date="2020-05" db="EMBL/GenBank/DDBJ databases">
        <authorList>
            <person name="Chiriac C."/>
            <person name="Salcher M."/>
            <person name="Ghai R."/>
            <person name="Kavagutti S V."/>
        </authorList>
    </citation>
    <scope>NUCLEOTIDE SEQUENCE</scope>
</reference>
<evidence type="ECO:0000313" key="2">
    <source>
        <dbReference type="EMBL" id="CAB4548237.1"/>
    </source>
</evidence>
<accession>A0A6J6DG31</accession>
<evidence type="ECO:0000313" key="3">
    <source>
        <dbReference type="EMBL" id="CAB4562224.1"/>
    </source>
</evidence>
<evidence type="ECO:0000256" key="1">
    <source>
        <dbReference type="SAM" id="MobiDB-lite"/>
    </source>
</evidence>
<organism evidence="3">
    <name type="scientific">freshwater metagenome</name>
    <dbReference type="NCBI Taxonomy" id="449393"/>
    <lineage>
        <taxon>unclassified sequences</taxon>
        <taxon>metagenomes</taxon>
        <taxon>ecological metagenomes</taxon>
    </lineage>
</organism>
<dbReference type="InterPro" id="IPR021391">
    <property type="entry name" value="DUF3027"/>
</dbReference>
<protein>
    <submittedName>
        <fullName evidence="3">Unannotated protein</fullName>
    </submittedName>
</protein>